<evidence type="ECO:0000313" key="1">
    <source>
        <dbReference type="EMBL" id="CAJ0564407.1"/>
    </source>
</evidence>
<evidence type="ECO:0000313" key="2">
    <source>
        <dbReference type="Proteomes" id="UP001177023"/>
    </source>
</evidence>
<gene>
    <name evidence="1" type="ORF">MSPICULIGERA_LOCUS3082</name>
</gene>
<keyword evidence="2" id="KW-1185">Reference proteome</keyword>
<feature type="non-terminal residue" evidence="1">
    <location>
        <position position="236"/>
    </location>
</feature>
<protein>
    <submittedName>
        <fullName evidence="1">Uncharacterized protein</fullName>
    </submittedName>
</protein>
<accession>A0AA36CA61</accession>
<dbReference type="PROSITE" id="PS51257">
    <property type="entry name" value="PROKAR_LIPOPROTEIN"/>
    <property type="match status" value="1"/>
</dbReference>
<name>A0AA36CA61_9BILA</name>
<dbReference type="AlphaFoldDB" id="A0AA36CA61"/>
<sequence>MPKKRGEGVESSTNDASASMSIAATVSSCRGRKRTIATSPMVFSPTVLPAAKKSKTLKFGFGPGWMLPDADKYEVSPKIRALTAMLAIEGPKQVLCRQIAETEPNCVAVHSNPAGRAGELRGVISNVVMLMPDLKKLWVHFGREICETDCLLDVKMPAIVVYMALMNQVPADGYIKYEPNPELIEQFKNTMIPTLQAIITQWEKRQRDIDCIVVNARRTTSGGNPGAEWADLDKGL</sequence>
<organism evidence="1 2">
    <name type="scientific">Mesorhabditis spiculigera</name>
    <dbReference type="NCBI Taxonomy" id="96644"/>
    <lineage>
        <taxon>Eukaryota</taxon>
        <taxon>Metazoa</taxon>
        <taxon>Ecdysozoa</taxon>
        <taxon>Nematoda</taxon>
        <taxon>Chromadorea</taxon>
        <taxon>Rhabditida</taxon>
        <taxon>Rhabditina</taxon>
        <taxon>Rhabditomorpha</taxon>
        <taxon>Rhabditoidea</taxon>
        <taxon>Rhabditidae</taxon>
        <taxon>Mesorhabditinae</taxon>
        <taxon>Mesorhabditis</taxon>
    </lineage>
</organism>
<proteinExistence type="predicted"/>
<dbReference type="EMBL" id="CATQJA010000876">
    <property type="protein sequence ID" value="CAJ0564407.1"/>
    <property type="molecule type" value="Genomic_DNA"/>
</dbReference>
<dbReference type="Proteomes" id="UP001177023">
    <property type="component" value="Unassembled WGS sequence"/>
</dbReference>
<reference evidence="1" key="1">
    <citation type="submission" date="2023-06" db="EMBL/GenBank/DDBJ databases">
        <authorList>
            <person name="Delattre M."/>
        </authorList>
    </citation>
    <scope>NUCLEOTIDE SEQUENCE</scope>
    <source>
        <strain evidence="1">AF72</strain>
    </source>
</reference>
<comment type="caution">
    <text evidence="1">The sequence shown here is derived from an EMBL/GenBank/DDBJ whole genome shotgun (WGS) entry which is preliminary data.</text>
</comment>